<dbReference type="GO" id="GO:0033281">
    <property type="term" value="C:TAT protein transport complex"/>
    <property type="evidence" value="ECO:0007669"/>
    <property type="project" value="UniProtKB-UniRule"/>
</dbReference>
<dbReference type="Proteomes" id="UP001209229">
    <property type="component" value="Unassembled WGS sequence"/>
</dbReference>
<organism evidence="6 7">
    <name type="scientific">Plebeiibacterium sediminum</name>
    <dbReference type="NCBI Taxonomy" id="2992112"/>
    <lineage>
        <taxon>Bacteria</taxon>
        <taxon>Pseudomonadati</taxon>
        <taxon>Bacteroidota</taxon>
        <taxon>Bacteroidia</taxon>
        <taxon>Marinilabiliales</taxon>
        <taxon>Marinilabiliaceae</taxon>
        <taxon>Plebeiibacterium</taxon>
    </lineage>
</organism>
<dbReference type="InterPro" id="IPR002033">
    <property type="entry name" value="TatC"/>
</dbReference>
<keyword evidence="4 5" id="KW-0472">Membrane</keyword>
<feature type="transmembrane region" description="Helical" evidence="5">
    <location>
        <begin position="89"/>
        <end position="110"/>
    </location>
</feature>
<evidence type="ECO:0000313" key="6">
    <source>
        <dbReference type="EMBL" id="MCW3784849.1"/>
    </source>
</evidence>
<dbReference type="PANTHER" id="PTHR30371">
    <property type="entry name" value="SEC-INDEPENDENT PROTEIN TRANSLOCASE PROTEIN TATC"/>
    <property type="match status" value="1"/>
</dbReference>
<evidence type="ECO:0000256" key="2">
    <source>
        <dbReference type="ARBA" id="ARBA00022692"/>
    </source>
</evidence>
<evidence type="ECO:0000256" key="5">
    <source>
        <dbReference type="HAMAP-Rule" id="MF_00902"/>
    </source>
</evidence>
<name>A0AAE3M0M9_9BACT</name>
<feature type="transmembrane region" description="Helical" evidence="5">
    <location>
        <begin position="131"/>
        <end position="155"/>
    </location>
</feature>
<keyword evidence="5" id="KW-0811">Translocation</keyword>
<keyword evidence="5" id="KW-0813">Transport</keyword>
<comment type="subunit">
    <text evidence="5">Forms a complex with TatA.</text>
</comment>
<keyword evidence="3 5" id="KW-1133">Transmembrane helix</keyword>
<feature type="transmembrane region" description="Helical" evidence="5">
    <location>
        <begin position="175"/>
        <end position="201"/>
    </location>
</feature>
<dbReference type="AlphaFoldDB" id="A0AAE3M0M9"/>
<evidence type="ECO:0000256" key="1">
    <source>
        <dbReference type="ARBA" id="ARBA00004141"/>
    </source>
</evidence>
<keyword evidence="7" id="KW-1185">Reference proteome</keyword>
<evidence type="ECO:0000256" key="4">
    <source>
        <dbReference type="ARBA" id="ARBA00023136"/>
    </source>
</evidence>
<keyword evidence="5" id="KW-0653">Protein transport</keyword>
<comment type="similarity">
    <text evidence="5">Belongs to the TatC family.</text>
</comment>
<proteinExistence type="inferred from homology"/>
<dbReference type="EMBL" id="JAPDPJ010000001">
    <property type="protein sequence ID" value="MCW3784849.1"/>
    <property type="molecule type" value="Genomic_DNA"/>
</dbReference>
<dbReference type="PRINTS" id="PR01840">
    <property type="entry name" value="TATCFAMILY"/>
</dbReference>
<dbReference type="GO" id="GO:0043953">
    <property type="term" value="P:protein transport by the Tat complex"/>
    <property type="evidence" value="ECO:0007669"/>
    <property type="project" value="UniProtKB-UniRule"/>
</dbReference>
<sequence length="268" mass="30241">MANEEMTFLEHLEELRWHIVRSFISVAVVAIVAFVNKEILFDVIIFGPSSPDFFTNSILCSLATKLDMPALCINQDKILFQNILMAGQFTTHLKIAFIAGLIVAFPYIFWEFWRFIKPALYQDEIKHSRGAIFFTSILFSIGVLFAYYIICPLSIHFLANYHVSEKVENILNLGSYISTVSSIVLAGGIIFELPILIFFLAKVGLISTTSLKKYRRHAIVASLLLAAIITPPDVISQILVCVPLIFLYEGGIIIAANIERKRRKTQGY</sequence>
<feature type="transmembrane region" description="Helical" evidence="5">
    <location>
        <begin position="23"/>
        <end position="46"/>
    </location>
</feature>
<dbReference type="NCBIfam" id="TIGR00945">
    <property type="entry name" value="tatC"/>
    <property type="match status" value="1"/>
</dbReference>
<dbReference type="RefSeq" id="WP_301188420.1">
    <property type="nucleotide sequence ID" value="NZ_JAPDPJ010000001.1"/>
</dbReference>
<comment type="function">
    <text evidence="5">Part of the twin-arginine translocation (Tat) system that transports large folded proteins containing a characteristic twin-arginine motif in their signal peptide across membranes.</text>
</comment>
<comment type="subcellular location">
    <subcellularLocation>
        <location evidence="5">Cell membrane</location>
        <topology evidence="5">Multi-pass membrane protein</topology>
    </subcellularLocation>
    <subcellularLocation>
        <location evidence="1">Membrane</location>
        <topology evidence="1">Multi-pass membrane protein</topology>
    </subcellularLocation>
</comment>
<dbReference type="PANTHER" id="PTHR30371:SF0">
    <property type="entry name" value="SEC-INDEPENDENT PROTEIN TRANSLOCASE PROTEIN TATC, CHLOROPLASTIC-RELATED"/>
    <property type="match status" value="1"/>
</dbReference>
<evidence type="ECO:0000313" key="7">
    <source>
        <dbReference type="Proteomes" id="UP001209229"/>
    </source>
</evidence>
<feature type="transmembrane region" description="Helical" evidence="5">
    <location>
        <begin position="235"/>
        <end position="258"/>
    </location>
</feature>
<dbReference type="Pfam" id="PF00902">
    <property type="entry name" value="TatC"/>
    <property type="match status" value="1"/>
</dbReference>
<accession>A0AAE3M0M9</accession>
<keyword evidence="5" id="KW-1003">Cell membrane</keyword>
<keyword evidence="2 5" id="KW-0812">Transmembrane</keyword>
<protein>
    <recommendedName>
        <fullName evidence="5">Sec-independent protein translocase protein TatC</fullName>
    </recommendedName>
</protein>
<comment type="caution">
    <text evidence="6">The sequence shown here is derived from an EMBL/GenBank/DDBJ whole genome shotgun (WGS) entry which is preliminary data.</text>
</comment>
<reference evidence="6" key="1">
    <citation type="submission" date="2022-10" db="EMBL/GenBank/DDBJ databases">
        <authorList>
            <person name="Yu W.X."/>
        </authorList>
    </citation>
    <scope>NUCLEOTIDE SEQUENCE</scope>
    <source>
        <strain evidence="6">AAT</strain>
    </source>
</reference>
<dbReference type="HAMAP" id="MF_00902">
    <property type="entry name" value="TatC"/>
    <property type="match status" value="1"/>
</dbReference>
<dbReference type="GO" id="GO:0065002">
    <property type="term" value="P:intracellular protein transmembrane transport"/>
    <property type="evidence" value="ECO:0007669"/>
    <property type="project" value="TreeGrafter"/>
</dbReference>
<dbReference type="GO" id="GO:0009977">
    <property type="term" value="F:proton motive force dependent protein transmembrane transporter activity"/>
    <property type="evidence" value="ECO:0007669"/>
    <property type="project" value="TreeGrafter"/>
</dbReference>
<evidence type="ECO:0000256" key="3">
    <source>
        <dbReference type="ARBA" id="ARBA00022989"/>
    </source>
</evidence>
<feature type="transmembrane region" description="Helical" evidence="5">
    <location>
        <begin position="213"/>
        <end position="229"/>
    </location>
</feature>
<gene>
    <name evidence="5 6" type="primary">tatC</name>
    <name evidence="6" type="ORF">OM075_00140</name>
</gene>